<accession>A0ABS6G344</accession>
<gene>
    <name evidence="1" type="ORF">KQI88_10840</name>
</gene>
<comment type="caution">
    <text evidence="1">The sequence shown here is derived from an EMBL/GenBank/DDBJ whole genome shotgun (WGS) entry which is preliminary data.</text>
</comment>
<sequence length="109" mass="12778">MVIENKTIKISFRVSEKEHLKILNKSKKANMRLSEYLRYSSLNKNINIIEDFKDFSKELKGIGRNLNQLNILCHQGKITCPDISMTQKKVEEIWELLNLLTDQIKKSRG</sequence>
<reference evidence="1 2" key="1">
    <citation type="submission" date="2021-06" db="EMBL/GenBank/DDBJ databases">
        <authorList>
            <person name="Sun Q."/>
            <person name="Li D."/>
        </authorList>
    </citation>
    <scope>NUCLEOTIDE SEQUENCE [LARGE SCALE GENOMIC DNA]</scope>
    <source>
        <strain evidence="1 2">MSJ-5</strain>
    </source>
</reference>
<dbReference type="EMBL" id="JAHLQK010000004">
    <property type="protein sequence ID" value="MBU5676913.1"/>
    <property type="molecule type" value="Genomic_DNA"/>
</dbReference>
<evidence type="ECO:0000313" key="1">
    <source>
        <dbReference type="EMBL" id="MBU5676913.1"/>
    </source>
</evidence>
<name>A0ABS6G344_9FIRM</name>
<keyword evidence="2" id="KW-1185">Reference proteome</keyword>
<organism evidence="1 2">
    <name type="scientific">Alkaliphilus flagellatus</name>
    <dbReference type="NCBI Taxonomy" id="2841507"/>
    <lineage>
        <taxon>Bacteria</taxon>
        <taxon>Bacillati</taxon>
        <taxon>Bacillota</taxon>
        <taxon>Clostridia</taxon>
        <taxon>Peptostreptococcales</taxon>
        <taxon>Natronincolaceae</taxon>
        <taxon>Alkaliphilus</taxon>
    </lineage>
</organism>
<protein>
    <submittedName>
        <fullName evidence="1">MobC family plasmid mobilization relaxosome protein</fullName>
    </submittedName>
</protein>
<dbReference type="Proteomes" id="UP000779508">
    <property type="component" value="Unassembled WGS sequence"/>
</dbReference>
<evidence type="ECO:0000313" key="2">
    <source>
        <dbReference type="Proteomes" id="UP000779508"/>
    </source>
</evidence>
<dbReference type="InterPro" id="IPR053842">
    <property type="entry name" value="NikA-like"/>
</dbReference>
<dbReference type="Pfam" id="PF21983">
    <property type="entry name" value="NikA-like"/>
    <property type="match status" value="1"/>
</dbReference>
<dbReference type="RefSeq" id="WP_216417866.1">
    <property type="nucleotide sequence ID" value="NZ_JAHLQK010000004.1"/>
</dbReference>
<proteinExistence type="predicted"/>